<dbReference type="PANTHER" id="PTHR21600:SF87">
    <property type="entry name" value="RNA PSEUDOURIDYLATE SYNTHASE DOMAIN-CONTAINING PROTEIN 1"/>
    <property type="match status" value="1"/>
</dbReference>
<sequence length="284" mass="33176">MFTINATSNDQGRILFKVVKEYLNNVPISRIEKLFREKDIKVNGIRTNDKKLSVSEGDLILIYGIEAGKKRQAFIKNVEVKFNVIFEDESILIVNKPYNVDMHDSTNSLDNQVLKYLKFVKIDSFVPSSIGRLDKKTTGLVCYAKSYNALRTLKQQENIKKVYLYKSNIPFLEEGETKTVTFHHFYNPERQRAELFNEAKDNTKEAITILYDKAPHHYAELVTGRKHQIRVTLSKLGYPIFGDVNYGGKKDKRVYLHSHIIKFHDLKDELEYLNDLEFIDFPKW</sequence>
<comment type="catalytic activity">
    <reaction evidence="1">
        <text>a uridine in RNA = a pseudouridine in RNA</text>
        <dbReference type="Rhea" id="RHEA:48348"/>
        <dbReference type="Rhea" id="RHEA-COMP:12068"/>
        <dbReference type="Rhea" id="RHEA-COMP:12069"/>
        <dbReference type="ChEBI" id="CHEBI:65314"/>
        <dbReference type="ChEBI" id="CHEBI:65315"/>
    </reaction>
</comment>
<evidence type="ECO:0000256" key="2">
    <source>
        <dbReference type="ARBA" id="ARBA00010876"/>
    </source>
</evidence>
<reference evidence="8" key="1">
    <citation type="submission" date="2017-08" db="EMBL/GenBank/DDBJ databases">
        <authorList>
            <person name="Alvarez-Ponce D."/>
            <person name="Weitzman C.L."/>
            <person name="Tillett R.L."/>
            <person name="Sandmeier F.C."/>
            <person name="Tracy C.R."/>
        </authorList>
    </citation>
    <scope>NUCLEOTIDE SEQUENCE [LARGE SCALE GENOMIC DNA]</scope>
    <source>
        <strain evidence="8">723</strain>
    </source>
</reference>
<dbReference type="GO" id="GO:0009982">
    <property type="term" value="F:pseudouridine synthase activity"/>
    <property type="evidence" value="ECO:0007669"/>
    <property type="project" value="InterPro"/>
</dbReference>
<feature type="domain" description="Pseudouridine synthase RsuA/RluA-like" evidence="6">
    <location>
        <begin position="91"/>
        <end position="234"/>
    </location>
</feature>
<dbReference type="GO" id="GO:0003723">
    <property type="term" value="F:RNA binding"/>
    <property type="evidence" value="ECO:0007669"/>
    <property type="project" value="UniProtKB-KW"/>
</dbReference>
<evidence type="ECO:0000259" key="6">
    <source>
        <dbReference type="Pfam" id="PF00849"/>
    </source>
</evidence>
<dbReference type="PANTHER" id="PTHR21600">
    <property type="entry name" value="MITOCHONDRIAL RNA PSEUDOURIDINE SYNTHASE"/>
    <property type="match status" value="1"/>
</dbReference>
<dbReference type="OrthoDB" id="9807829at2"/>
<comment type="caution">
    <text evidence="7">The sequence shown here is derived from an EMBL/GenBank/DDBJ whole genome shotgun (WGS) entry which is preliminary data.</text>
</comment>
<name>A0A269TJ87_9BACT</name>
<evidence type="ECO:0000256" key="4">
    <source>
        <dbReference type="ARBA" id="ARBA00033164"/>
    </source>
</evidence>
<evidence type="ECO:0000256" key="3">
    <source>
        <dbReference type="ARBA" id="ARBA00031870"/>
    </source>
</evidence>
<dbReference type="Pfam" id="PF00849">
    <property type="entry name" value="PseudoU_synth_2"/>
    <property type="match status" value="1"/>
</dbReference>
<evidence type="ECO:0000313" key="7">
    <source>
        <dbReference type="EMBL" id="PAK21553.1"/>
    </source>
</evidence>
<gene>
    <name evidence="7" type="ORF">CJJ23_01205</name>
</gene>
<dbReference type="CDD" id="cd00165">
    <property type="entry name" value="S4"/>
    <property type="match status" value="1"/>
</dbReference>
<dbReference type="AlphaFoldDB" id="A0A269TJ87"/>
<dbReference type="InterPro" id="IPR006145">
    <property type="entry name" value="PsdUridine_synth_RsuA/RluA"/>
</dbReference>
<dbReference type="RefSeq" id="WP_095334569.1">
    <property type="nucleotide sequence ID" value="NZ_NQNY01000003.1"/>
</dbReference>
<dbReference type="CDD" id="cd02869">
    <property type="entry name" value="PseudoU_synth_RluA_like"/>
    <property type="match status" value="1"/>
</dbReference>
<evidence type="ECO:0000256" key="5">
    <source>
        <dbReference type="PROSITE-ProRule" id="PRU00182"/>
    </source>
</evidence>
<protein>
    <recommendedName>
        <fullName evidence="3">RNA pseudouridylate synthase</fullName>
    </recommendedName>
    <alternativeName>
        <fullName evidence="4">RNA-uridine isomerase</fullName>
    </alternativeName>
</protein>
<dbReference type="GO" id="GO:0000455">
    <property type="term" value="P:enzyme-directed rRNA pseudouridine synthesis"/>
    <property type="evidence" value="ECO:0007669"/>
    <property type="project" value="TreeGrafter"/>
</dbReference>
<accession>A0A269TJ87</accession>
<proteinExistence type="inferred from homology"/>
<comment type="similarity">
    <text evidence="2">Belongs to the pseudouridine synthase RluA family.</text>
</comment>
<keyword evidence="5" id="KW-0694">RNA-binding</keyword>
<dbReference type="Gene3D" id="3.30.2350.10">
    <property type="entry name" value="Pseudouridine synthase"/>
    <property type="match status" value="1"/>
</dbReference>
<organism evidence="7 8">
    <name type="scientific">Mycoplasmopsis agassizii</name>
    <dbReference type="NCBI Taxonomy" id="33922"/>
    <lineage>
        <taxon>Bacteria</taxon>
        <taxon>Bacillati</taxon>
        <taxon>Mycoplasmatota</taxon>
        <taxon>Mycoplasmoidales</taxon>
        <taxon>Metamycoplasmataceae</taxon>
        <taxon>Mycoplasmopsis</taxon>
    </lineage>
</organism>
<dbReference type="PROSITE" id="PS50889">
    <property type="entry name" value="S4"/>
    <property type="match status" value="1"/>
</dbReference>
<dbReference type="InterPro" id="IPR050188">
    <property type="entry name" value="RluA_PseudoU_synthase"/>
</dbReference>
<dbReference type="Proteomes" id="UP000216943">
    <property type="component" value="Unassembled WGS sequence"/>
</dbReference>
<dbReference type="SUPFAM" id="SSF55120">
    <property type="entry name" value="Pseudouridine synthase"/>
    <property type="match status" value="1"/>
</dbReference>
<dbReference type="EMBL" id="NQNY01000003">
    <property type="protein sequence ID" value="PAK21553.1"/>
    <property type="molecule type" value="Genomic_DNA"/>
</dbReference>
<evidence type="ECO:0000313" key="8">
    <source>
        <dbReference type="Proteomes" id="UP000216943"/>
    </source>
</evidence>
<dbReference type="GO" id="GO:0140098">
    <property type="term" value="F:catalytic activity, acting on RNA"/>
    <property type="evidence" value="ECO:0007669"/>
    <property type="project" value="UniProtKB-ARBA"/>
</dbReference>
<evidence type="ECO:0000256" key="1">
    <source>
        <dbReference type="ARBA" id="ARBA00000073"/>
    </source>
</evidence>
<dbReference type="InterPro" id="IPR020103">
    <property type="entry name" value="PsdUridine_synth_cat_dom_sf"/>
</dbReference>